<keyword evidence="3" id="KW-0812">Transmembrane</keyword>
<keyword evidence="3" id="KW-0472">Membrane</keyword>
<dbReference type="EMBL" id="LODT01000037">
    <property type="protein sequence ID" value="KYQ90199.1"/>
    <property type="molecule type" value="Genomic_DNA"/>
</dbReference>
<dbReference type="InterPro" id="IPR001509">
    <property type="entry name" value="Epimerase_deHydtase"/>
</dbReference>
<evidence type="ECO:0000256" key="1">
    <source>
        <dbReference type="ARBA" id="ARBA00004370"/>
    </source>
</evidence>
<accession>A0A151Z8A2</accession>
<dbReference type="AlphaFoldDB" id="A0A151Z8A2"/>
<dbReference type="Proteomes" id="UP000076078">
    <property type="component" value="Unassembled WGS sequence"/>
</dbReference>
<protein>
    <submittedName>
        <fullName evidence="3">Putative transmembrane protein</fullName>
    </submittedName>
</protein>
<name>A0A151Z8A2_TIELA</name>
<dbReference type="InterPro" id="IPR036291">
    <property type="entry name" value="NAD(P)-bd_dom_sf"/>
</dbReference>
<dbReference type="SUPFAM" id="SSF51735">
    <property type="entry name" value="NAD(P)-binding Rossmann-fold domains"/>
    <property type="match status" value="1"/>
</dbReference>
<dbReference type="OMA" id="YYKYIGW"/>
<evidence type="ECO:0000259" key="2">
    <source>
        <dbReference type="Pfam" id="PF01370"/>
    </source>
</evidence>
<gene>
    <name evidence="3" type="ORF">DLAC_08798</name>
</gene>
<comment type="subcellular location">
    <subcellularLocation>
        <location evidence="1">Membrane</location>
    </subcellularLocation>
</comment>
<dbReference type="Pfam" id="PF01370">
    <property type="entry name" value="Epimerase"/>
    <property type="match status" value="1"/>
</dbReference>
<proteinExistence type="predicted"/>
<dbReference type="OrthoDB" id="3535423at2759"/>
<dbReference type="InParanoid" id="A0A151Z8A2"/>
<sequence>MENNNNIKVRAIITGATGMVGEGVAHECILSDQVESVLLVNRRPSGIVNPKVKEIVHQDFMNLEQIEKDFAGYNACFYCAGVTSAGKSKEEYEQLTYDLTMNFANTVAKMNPDKTVTFNYVTGMGTDETEKSWFHWARVKGKTENDISKIPQFKSTYMYRPGFIRATPGLRYTNKYYKYIGWLFPVGKLMSQNGFTTLEALGKSMINTVTKGYEKRIIYGKDMFILSQR</sequence>
<reference evidence="3 4" key="1">
    <citation type="submission" date="2015-12" db="EMBL/GenBank/DDBJ databases">
        <title>Dictyostelia acquired genes for synthesis and detection of signals that induce cell-type specialization by lateral gene transfer from prokaryotes.</title>
        <authorList>
            <person name="Gloeckner G."/>
            <person name="Schaap P."/>
        </authorList>
    </citation>
    <scope>NUCLEOTIDE SEQUENCE [LARGE SCALE GENOMIC DNA]</scope>
    <source>
        <strain evidence="3 4">TK</strain>
    </source>
</reference>
<keyword evidence="4" id="KW-1185">Reference proteome</keyword>
<dbReference type="STRING" id="361077.A0A151Z8A2"/>
<evidence type="ECO:0000313" key="4">
    <source>
        <dbReference type="Proteomes" id="UP000076078"/>
    </source>
</evidence>
<comment type="caution">
    <text evidence="3">The sequence shown here is derived from an EMBL/GenBank/DDBJ whole genome shotgun (WGS) entry which is preliminary data.</text>
</comment>
<evidence type="ECO:0000313" key="3">
    <source>
        <dbReference type="EMBL" id="KYQ90199.1"/>
    </source>
</evidence>
<dbReference type="PANTHER" id="PTHR14097">
    <property type="entry name" value="OXIDOREDUCTASE HTATIP2"/>
    <property type="match status" value="1"/>
</dbReference>
<dbReference type="PANTHER" id="PTHR14097:SF8">
    <property type="entry name" value="NAD(P)-BINDING DOMAIN-CONTAINING PROTEIN"/>
    <property type="match status" value="1"/>
</dbReference>
<feature type="domain" description="NAD-dependent epimerase/dehydratase" evidence="2">
    <location>
        <begin position="12"/>
        <end position="112"/>
    </location>
</feature>
<dbReference type="GO" id="GO:0016020">
    <property type="term" value="C:membrane"/>
    <property type="evidence" value="ECO:0007669"/>
    <property type="project" value="UniProtKB-SubCell"/>
</dbReference>
<dbReference type="Gene3D" id="3.40.50.720">
    <property type="entry name" value="NAD(P)-binding Rossmann-like Domain"/>
    <property type="match status" value="1"/>
</dbReference>
<organism evidence="3 4">
    <name type="scientific">Tieghemostelium lacteum</name>
    <name type="common">Slime mold</name>
    <name type="synonym">Dictyostelium lacteum</name>
    <dbReference type="NCBI Taxonomy" id="361077"/>
    <lineage>
        <taxon>Eukaryota</taxon>
        <taxon>Amoebozoa</taxon>
        <taxon>Evosea</taxon>
        <taxon>Eumycetozoa</taxon>
        <taxon>Dictyostelia</taxon>
        <taxon>Dictyosteliales</taxon>
        <taxon>Raperosteliaceae</taxon>
        <taxon>Tieghemostelium</taxon>
    </lineage>
</organism>